<protein>
    <submittedName>
        <fullName evidence="2">DUF2782 domain-containing protein</fullName>
    </submittedName>
</protein>
<feature type="signal peptide" evidence="1">
    <location>
        <begin position="1"/>
        <end position="19"/>
    </location>
</feature>
<proteinExistence type="predicted"/>
<dbReference type="OrthoDB" id="5296182at2"/>
<organism evidence="2 3">
    <name type="scientific">Neptunomonas concharum</name>
    <dbReference type="NCBI Taxonomy" id="1031538"/>
    <lineage>
        <taxon>Bacteria</taxon>
        <taxon>Pseudomonadati</taxon>
        <taxon>Pseudomonadota</taxon>
        <taxon>Gammaproteobacteria</taxon>
        <taxon>Oceanospirillales</taxon>
        <taxon>Oceanospirillaceae</taxon>
        <taxon>Neptunomonas</taxon>
    </lineage>
</organism>
<dbReference type="InterPro" id="IPR021357">
    <property type="entry name" value="DUF2782"/>
</dbReference>
<evidence type="ECO:0000256" key="1">
    <source>
        <dbReference type="SAM" id="SignalP"/>
    </source>
</evidence>
<gene>
    <name evidence="2" type="ORF">F0U83_16565</name>
</gene>
<keyword evidence="1" id="KW-0732">Signal</keyword>
<dbReference type="Proteomes" id="UP000324760">
    <property type="component" value="Chromosome"/>
</dbReference>
<keyword evidence="3" id="KW-1185">Reference proteome</keyword>
<dbReference type="KEGG" id="ncu:F0U83_16565"/>
<sequence length="94" mass="10800">MMKQLLFTLGLLLSLSSWAAGLPGDPEEGEPDIRIHHQDDNTYYEYRINGVLQEIKVVPAVGKPYYLVPSEGHDSMTRVEESTLLIPKWVIFRW</sequence>
<evidence type="ECO:0000313" key="3">
    <source>
        <dbReference type="Proteomes" id="UP000324760"/>
    </source>
</evidence>
<dbReference type="Pfam" id="PF11191">
    <property type="entry name" value="DUF2782"/>
    <property type="match status" value="1"/>
</dbReference>
<dbReference type="AlphaFoldDB" id="A0A5P1REZ4"/>
<feature type="chain" id="PRO_5024904647" evidence="1">
    <location>
        <begin position="20"/>
        <end position="94"/>
    </location>
</feature>
<reference evidence="2 3" key="1">
    <citation type="journal article" date="2019" name="Biochem. Eng. J.">
        <title>Metabolic engineering of the marine bacteria Neptunomonas concharum for the production of acetoin and meso-2,3-butanediol from acetate.</title>
        <authorList>
            <person name="Li W."/>
            <person name="Pu N."/>
            <person name="Liu C.-X."/>
            <person name="Yuan Q.-P."/>
            <person name="Li Z.-J."/>
        </authorList>
    </citation>
    <scope>NUCLEOTIDE SEQUENCE [LARGE SCALE GENOMIC DNA]</scope>
    <source>
        <strain evidence="2 3">JCM17730</strain>
    </source>
</reference>
<dbReference type="EMBL" id="CP043869">
    <property type="protein sequence ID" value="QEQ98193.1"/>
    <property type="molecule type" value="Genomic_DNA"/>
</dbReference>
<name>A0A5P1REZ4_9GAMM</name>
<accession>A0A5P1REZ4</accession>
<dbReference type="Gene3D" id="2.20.130.30">
    <property type="entry name" value="Protein of unknown function DUF2782"/>
    <property type="match status" value="1"/>
</dbReference>
<evidence type="ECO:0000313" key="2">
    <source>
        <dbReference type="EMBL" id="QEQ98193.1"/>
    </source>
</evidence>